<feature type="compositionally biased region" description="Polar residues" evidence="2">
    <location>
        <begin position="166"/>
        <end position="178"/>
    </location>
</feature>
<reference evidence="3 4" key="1">
    <citation type="submission" date="2023-12" db="EMBL/GenBank/DDBJ databases">
        <title>Redefining Piscine Lactococcosis.</title>
        <authorList>
            <person name="Heckman T.I."/>
            <person name="Yazdi Z."/>
            <person name="Older C.E."/>
            <person name="Griffin M.J."/>
            <person name="Waldbieser G.C."/>
            <person name="Chow A.M."/>
            <person name="Medina Silva I."/>
            <person name="Anenson K.M."/>
            <person name="Garcia J.C."/>
            <person name="LaFrentz B.R."/>
            <person name="Slavic D."/>
            <person name="Toohey-Kurth K.L."/>
            <person name="Yant P."/>
            <person name="Fritz H.M."/>
            <person name="Henderson E."/>
            <person name="McDowall R."/>
            <person name="Cai H."/>
            <person name="Adikson M."/>
            <person name="Soto E."/>
        </authorList>
    </citation>
    <scope>NUCLEOTIDE SEQUENCE [LARGE SCALE GENOMIC DNA]</scope>
    <source>
        <strain evidence="3 4">R21-91A</strain>
    </source>
</reference>
<protein>
    <submittedName>
        <fullName evidence="3">DUF4355 domain-containing protein</fullName>
    </submittedName>
</protein>
<accession>A0ABZ2SEV3</accession>
<organism evidence="3 4">
    <name type="scientific">Lactococcus petauri</name>
    <dbReference type="NCBI Taxonomy" id="1940789"/>
    <lineage>
        <taxon>Bacteria</taxon>
        <taxon>Bacillati</taxon>
        <taxon>Bacillota</taxon>
        <taxon>Bacilli</taxon>
        <taxon>Lactobacillales</taxon>
        <taxon>Streptococcaceae</taxon>
        <taxon>Lactococcus</taxon>
    </lineage>
</organism>
<proteinExistence type="predicted"/>
<evidence type="ECO:0000256" key="1">
    <source>
        <dbReference type="SAM" id="Coils"/>
    </source>
</evidence>
<dbReference type="EMBL" id="CP141698">
    <property type="protein sequence ID" value="WYC67267.1"/>
    <property type="molecule type" value="Genomic_DNA"/>
</dbReference>
<feature type="region of interest" description="Disordered" evidence="2">
    <location>
        <begin position="165"/>
        <end position="189"/>
    </location>
</feature>
<keyword evidence="4" id="KW-1185">Reference proteome</keyword>
<gene>
    <name evidence="3" type="ORF">VNN45_10285</name>
</gene>
<dbReference type="InterPro" id="IPR025580">
    <property type="entry name" value="Gp46"/>
</dbReference>
<dbReference type="RefSeq" id="WP_019293267.1">
    <property type="nucleotide sequence ID" value="NZ_CP141697.1"/>
</dbReference>
<evidence type="ECO:0000256" key="2">
    <source>
        <dbReference type="SAM" id="MobiDB-lite"/>
    </source>
</evidence>
<evidence type="ECO:0000313" key="3">
    <source>
        <dbReference type="EMBL" id="WYC67267.1"/>
    </source>
</evidence>
<keyword evidence="1" id="KW-0175">Coiled coil</keyword>
<name>A0ABZ2SEV3_9LACT</name>
<sequence>MKFTTEGSKALLKLNLQHFAEGEELGIDNQEEVGDEEQEAISFANQSEFDSVVDKRISKALETARTKWEADKEAAVSEAEKLAKMNAAERKEAEEQARIATLEKREKELNMREYRYEAKTQLEENSLPTEFVDMVISDDAETTKSNITALKTAFDKAVEAKVQESLKGSTPKATTQITEKNDLKTGLGL</sequence>
<evidence type="ECO:0000313" key="4">
    <source>
        <dbReference type="Proteomes" id="UP001456368"/>
    </source>
</evidence>
<dbReference type="Pfam" id="PF14265">
    <property type="entry name" value="DUF4355"/>
    <property type="match status" value="1"/>
</dbReference>
<dbReference type="Proteomes" id="UP001456368">
    <property type="component" value="Chromosome"/>
</dbReference>
<feature type="coiled-coil region" evidence="1">
    <location>
        <begin position="76"/>
        <end position="112"/>
    </location>
</feature>